<feature type="transmembrane region" description="Helical" evidence="2">
    <location>
        <begin position="531"/>
        <end position="556"/>
    </location>
</feature>
<comment type="caution">
    <text evidence="3">The sequence shown here is derived from an EMBL/GenBank/DDBJ whole genome shotgun (WGS) entry which is preliminary data.</text>
</comment>
<protein>
    <submittedName>
        <fullName evidence="3">Uncharacterized protein</fullName>
    </submittedName>
</protein>
<organism evidence="3 4">
    <name type="scientific">Protea cynaroides</name>
    <dbReference type="NCBI Taxonomy" id="273540"/>
    <lineage>
        <taxon>Eukaryota</taxon>
        <taxon>Viridiplantae</taxon>
        <taxon>Streptophyta</taxon>
        <taxon>Embryophyta</taxon>
        <taxon>Tracheophyta</taxon>
        <taxon>Spermatophyta</taxon>
        <taxon>Magnoliopsida</taxon>
        <taxon>Proteales</taxon>
        <taxon>Proteaceae</taxon>
        <taxon>Protea</taxon>
    </lineage>
</organism>
<proteinExistence type="predicted"/>
<dbReference type="AlphaFoldDB" id="A0A9Q0K1M8"/>
<keyword evidence="2" id="KW-0812">Transmembrane</keyword>
<dbReference type="Pfam" id="PF03140">
    <property type="entry name" value="DUF247"/>
    <property type="match status" value="1"/>
</dbReference>
<dbReference type="EMBL" id="JAMYWD010000010">
    <property type="protein sequence ID" value="KAJ4958655.1"/>
    <property type="molecule type" value="Genomic_DNA"/>
</dbReference>
<sequence>MSSSQTATMNSNSSYSFDMLGWVIHIRQTLDDELEDETSVPVCIFNVPKTLLASKPDCYIPQQVAIGPYHFWRPELFEMERYKVSAAKKTQKQLQSLKKFEKLVEKLMKHEPRIRGSYHKYIQCNGETLAWMSAVDACFLLEFLQVYAIKEGKILTRILSTMSHLVDYSGKKSSHNAILRDIILLENQIPLFILRKILEVQYSSLDVADDLLLTMLMGLCKELSPFKLMEDFPSIQVTDCAHLLDSLFQLIVPRSKQQSEITEGTEDQNVPAAAPEDNEEKLEDSSEVNTLCNQFWKPLCKSNKGPVSYIKRLLISKPIKLVFKLPWTIISRIPGCSILIQPLESLFSSEDKENIKPENGSSSNSTDNHKAPLLEEITIPSVTQLNDCGIRFEATKGGINTVRFVAKTFTLQLPSVSLDVNTEVVLRNLVAYEASHASGSLVFTRYIELMNGIIDTEEDVKLLREKGIVLNHLESDKEVADLWNGMSKSVRLTKVASLDKVIEDVNKYYRGSWKVKSKNFFKSYVFGSWKILTLLGAILMLLLMCLQSFCSVYTCARIFRIDITD</sequence>
<feature type="region of interest" description="Disordered" evidence="1">
    <location>
        <begin position="351"/>
        <end position="370"/>
    </location>
</feature>
<evidence type="ECO:0000313" key="4">
    <source>
        <dbReference type="Proteomes" id="UP001141806"/>
    </source>
</evidence>
<dbReference type="PANTHER" id="PTHR31549">
    <property type="entry name" value="PROTEIN, PUTATIVE (DUF247)-RELATED-RELATED"/>
    <property type="match status" value="1"/>
</dbReference>
<dbReference type="InterPro" id="IPR004158">
    <property type="entry name" value="DUF247_pln"/>
</dbReference>
<keyword evidence="4" id="KW-1185">Reference proteome</keyword>
<evidence type="ECO:0000256" key="2">
    <source>
        <dbReference type="SAM" id="Phobius"/>
    </source>
</evidence>
<name>A0A9Q0K1M8_9MAGN</name>
<keyword evidence="2" id="KW-1133">Transmembrane helix</keyword>
<dbReference type="Proteomes" id="UP001141806">
    <property type="component" value="Unassembled WGS sequence"/>
</dbReference>
<gene>
    <name evidence="3" type="ORF">NE237_025766</name>
</gene>
<evidence type="ECO:0000313" key="3">
    <source>
        <dbReference type="EMBL" id="KAJ4958655.1"/>
    </source>
</evidence>
<feature type="region of interest" description="Disordered" evidence="1">
    <location>
        <begin position="259"/>
        <end position="283"/>
    </location>
</feature>
<dbReference type="PANTHER" id="PTHR31549:SF23">
    <property type="entry name" value="OS03G0591600 PROTEIN"/>
    <property type="match status" value="1"/>
</dbReference>
<reference evidence="3" key="1">
    <citation type="journal article" date="2023" name="Plant J.">
        <title>The genome of the king protea, Protea cynaroides.</title>
        <authorList>
            <person name="Chang J."/>
            <person name="Duong T.A."/>
            <person name="Schoeman C."/>
            <person name="Ma X."/>
            <person name="Roodt D."/>
            <person name="Barker N."/>
            <person name="Li Z."/>
            <person name="Van de Peer Y."/>
            <person name="Mizrachi E."/>
        </authorList>
    </citation>
    <scope>NUCLEOTIDE SEQUENCE</scope>
    <source>
        <tissue evidence="3">Young leaves</tissue>
    </source>
</reference>
<dbReference type="OrthoDB" id="2356035at2759"/>
<accession>A0A9Q0K1M8</accession>
<keyword evidence="2" id="KW-0472">Membrane</keyword>
<evidence type="ECO:0000256" key="1">
    <source>
        <dbReference type="SAM" id="MobiDB-lite"/>
    </source>
</evidence>